<dbReference type="Proteomes" id="UP001295794">
    <property type="component" value="Unassembled WGS sequence"/>
</dbReference>
<gene>
    <name evidence="1" type="ORF">MYCIT1_LOCUS25489</name>
</gene>
<evidence type="ECO:0000313" key="1">
    <source>
        <dbReference type="EMBL" id="CAK5276870.1"/>
    </source>
</evidence>
<comment type="caution">
    <text evidence="1">The sequence shown here is derived from an EMBL/GenBank/DDBJ whole genome shotgun (WGS) entry which is preliminary data.</text>
</comment>
<sequence length="94" mass="10651">MPARTSCSLRRKAVMYWARSCSTVLMESTNVPLGRGKRLTRRVIWDGSGGWLEDGRLGVGCSASLRARDIKQKLVRYGPRDCPPDWEMGYPLTY</sequence>
<keyword evidence="2" id="KW-1185">Reference proteome</keyword>
<organism evidence="1 2">
    <name type="scientific">Mycena citricolor</name>
    <dbReference type="NCBI Taxonomy" id="2018698"/>
    <lineage>
        <taxon>Eukaryota</taxon>
        <taxon>Fungi</taxon>
        <taxon>Dikarya</taxon>
        <taxon>Basidiomycota</taxon>
        <taxon>Agaricomycotina</taxon>
        <taxon>Agaricomycetes</taxon>
        <taxon>Agaricomycetidae</taxon>
        <taxon>Agaricales</taxon>
        <taxon>Marasmiineae</taxon>
        <taxon>Mycenaceae</taxon>
        <taxon>Mycena</taxon>
    </lineage>
</organism>
<dbReference type="AlphaFoldDB" id="A0AAD2HK42"/>
<dbReference type="EMBL" id="CAVNYO010000414">
    <property type="protein sequence ID" value="CAK5276870.1"/>
    <property type="molecule type" value="Genomic_DNA"/>
</dbReference>
<reference evidence="1" key="1">
    <citation type="submission" date="2023-11" db="EMBL/GenBank/DDBJ databases">
        <authorList>
            <person name="De Vega J J."/>
            <person name="De Vega J J."/>
        </authorList>
    </citation>
    <scope>NUCLEOTIDE SEQUENCE</scope>
</reference>
<accession>A0AAD2HK42</accession>
<evidence type="ECO:0000313" key="2">
    <source>
        <dbReference type="Proteomes" id="UP001295794"/>
    </source>
</evidence>
<protein>
    <submittedName>
        <fullName evidence="1">Uncharacterized protein</fullName>
    </submittedName>
</protein>
<name>A0AAD2HK42_9AGAR</name>
<proteinExistence type="predicted"/>